<proteinExistence type="predicted"/>
<dbReference type="EMBL" id="SRYB01000035">
    <property type="protein sequence ID" value="TGY76861.1"/>
    <property type="molecule type" value="Genomic_DNA"/>
</dbReference>
<keyword evidence="2" id="KW-1185">Reference proteome</keyword>
<sequence length="420" mass="47365">MEKIIVIGGGFAGLNLVKYLDKDKFQVKLIDRDNFHCFPPLFYQIASSSLASANICFPFRREFKKYKNVAYHMGHVKDIDLESKRVVTSYETLEYDRLVIAAGSANNYFGMDKLSESTFGIKTVAQAAHTRDEIIDRLERGAICKDAARRRELLSFLVVGGGPAGVEIAGALGEMKKYVLPKEYPDIDPEEVRITLVEGTGKLLGAMRGKSSERAEQYLRDLHVDVRLNTLLKDYEDKRVTFRDGSTEYWETVIWTAGVKGEPIPGLPADCMGHGGRIAVDEFNRLPGHPEVMAIGDIAVMYTDDYPKGHPQMAQPAIQQAKNLARNLNCGEFRYPFRYKDKGSMATVGKNRAVADLTTVSLGGFPAWFIWMAIHLLSLLGMRNKVTVLLNWVWNYFTNSTTLRLRLLPAKYPLRRHWGD</sequence>
<gene>
    <name evidence="1" type="ORF">E5331_17300</name>
</gene>
<organism evidence="1 2">
    <name type="scientific">Lepagella muris</name>
    <dbReference type="NCBI Taxonomy" id="3032870"/>
    <lineage>
        <taxon>Bacteria</taxon>
        <taxon>Pseudomonadati</taxon>
        <taxon>Bacteroidota</taxon>
        <taxon>Bacteroidia</taxon>
        <taxon>Bacteroidales</taxon>
        <taxon>Muribaculaceae</taxon>
        <taxon>Lepagella</taxon>
    </lineage>
</organism>
<name>A0AC61RAR3_9BACT</name>
<accession>A0AC61RAR3</accession>
<reference evidence="1" key="1">
    <citation type="submission" date="2019-04" db="EMBL/GenBank/DDBJ databases">
        <title>Microbes associate with the intestines of laboratory mice.</title>
        <authorList>
            <person name="Navarre W."/>
            <person name="Wong E."/>
            <person name="Huang K."/>
            <person name="Tropini C."/>
            <person name="Ng K."/>
            <person name="Yu B."/>
        </authorList>
    </citation>
    <scope>NUCLEOTIDE SEQUENCE</scope>
    <source>
        <strain evidence="1">NM04_E33</strain>
    </source>
</reference>
<comment type="caution">
    <text evidence="1">The sequence shown here is derived from an EMBL/GenBank/DDBJ whole genome shotgun (WGS) entry which is preliminary data.</text>
</comment>
<evidence type="ECO:0000313" key="1">
    <source>
        <dbReference type="EMBL" id="TGY76861.1"/>
    </source>
</evidence>
<protein>
    <submittedName>
        <fullName evidence="1">NAD(P)/FAD-dependent oxidoreductase</fullName>
    </submittedName>
</protein>
<evidence type="ECO:0000313" key="2">
    <source>
        <dbReference type="Proteomes" id="UP000306319"/>
    </source>
</evidence>
<dbReference type="Proteomes" id="UP000306319">
    <property type="component" value="Unassembled WGS sequence"/>
</dbReference>